<dbReference type="EMBL" id="CP014674">
    <property type="protein sequence ID" value="AOX16084.1"/>
    <property type="molecule type" value="Genomic_DNA"/>
</dbReference>
<organism evidence="1 2">
    <name type="scientific">Kozakia baliensis</name>
    <dbReference type="NCBI Taxonomy" id="153496"/>
    <lineage>
        <taxon>Bacteria</taxon>
        <taxon>Pseudomonadati</taxon>
        <taxon>Pseudomonadota</taxon>
        <taxon>Alphaproteobacteria</taxon>
        <taxon>Acetobacterales</taxon>
        <taxon>Acetobacteraceae</taxon>
        <taxon>Kozakia</taxon>
    </lineage>
</organism>
<reference evidence="1 2" key="1">
    <citation type="journal article" date="2016" name="Microb. Cell Fact.">
        <title>Dissection of exopolysaccharide biosynthesis in Kozakia baliensis.</title>
        <authorList>
            <person name="Brandt J.U."/>
            <person name="Jakob F."/>
            <person name="Behr J."/>
            <person name="Geissler A.J."/>
            <person name="Vogel R.F."/>
        </authorList>
    </citation>
    <scope>NUCLEOTIDE SEQUENCE [LARGE SCALE GENOMIC DNA]</scope>
    <source>
        <strain evidence="1 2">DSM 14400</strain>
    </source>
</reference>
<dbReference type="eggNOG" id="COG1216">
    <property type="taxonomic scope" value="Bacteria"/>
</dbReference>
<dbReference type="STRING" id="153496.A0U89_01870"/>
<accession>A0A1D8UR25</accession>
<dbReference type="Gene3D" id="3.90.550.40">
    <property type="match status" value="1"/>
</dbReference>
<name>A0A1D8UR25_9PROT</name>
<evidence type="ECO:0000313" key="2">
    <source>
        <dbReference type="Proteomes" id="UP000179145"/>
    </source>
</evidence>
<dbReference type="KEGG" id="kba:A0U89_01870"/>
<dbReference type="OrthoDB" id="561165at2"/>
<proteinExistence type="predicted"/>
<dbReference type="PROSITE" id="PS51257">
    <property type="entry name" value="PROKAR_LIPOPROTEIN"/>
    <property type="match status" value="1"/>
</dbReference>
<protein>
    <submittedName>
        <fullName evidence="1">Uncharacterized protein</fullName>
    </submittedName>
</protein>
<dbReference type="InterPro" id="IPR029044">
    <property type="entry name" value="Nucleotide-diphossugar_trans"/>
</dbReference>
<dbReference type="AlphaFoldDB" id="A0A1D8UR25"/>
<dbReference type="RefSeq" id="WP_070401911.1">
    <property type="nucleotide sequence ID" value="NZ_BJVW01000015.1"/>
</dbReference>
<dbReference type="Proteomes" id="UP000179145">
    <property type="component" value="Chromosome"/>
</dbReference>
<keyword evidence="2" id="KW-1185">Reference proteome</keyword>
<dbReference type="SUPFAM" id="SSF53448">
    <property type="entry name" value="Nucleotide-diphospho-sugar transferases"/>
    <property type="match status" value="1"/>
</dbReference>
<gene>
    <name evidence="1" type="ORF">A0U89_01870</name>
</gene>
<evidence type="ECO:0000313" key="1">
    <source>
        <dbReference type="EMBL" id="AOX16084.1"/>
    </source>
</evidence>
<sequence length="255" mass="28423">MRHIFLATPCFGGLITQSYMQSVIGCLADAHRLRLQLTLSLLGDDALITRARNTLLHQFMTKTDASHLLFVDGDIGFTAEDIDALLTAEKPVIGGAYPLKAHYWDDMTRKLIAAGEPPETASLRYVGECAALEDAGETTLARVGYIGTGFMLIRRDAVQEMIRSYPQTRYRRIDAPSQENSPNEELAYALFDSLIDPATGTYLSEDFAFCQRWRALDGEIWLHRGLRLTHTGATNFQGNPMIRHVSKNKVNSLVS</sequence>